<keyword evidence="10" id="KW-1185">Reference proteome</keyword>
<evidence type="ECO:0000256" key="4">
    <source>
        <dbReference type="ARBA" id="ARBA00022679"/>
    </source>
</evidence>
<evidence type="ECO:0000256" key="3">
    <source>
        <dbReference type="ARBA" id="ARBA00022553"/>
    </source>
</evidence>
<reference evidence="9 10" key="1">
    <citation type="submission" date="2016-10" db="EMBL/GenBank/DDBJ databases">
        <authorList>
            <person name="de Groot N.N."/>
        </authorList>
    </citation>
    <scope>NUCLEOTIDE SEQUENCE [LARGE SCALE GENOMIC DNA]</scope>
    <source>
        <strain evidence="9 10">DSM 8537</strain>
    </source>
</reference>
<dbReference type="Gene3D" id="3.30.565.10">
    <property type="entry name" value="Histidine kinase-like ATPase, C-terminal domain"/>
    <property type="match status" value="1"/>
</dbReference>
<dbReference type="SUPFAM" id="SSF55785">
    <property type="entry name" value="PYP-like sensor domain (PAS domain)"/>
    <property type="match status" value="1"/>
</dbReference>
<dbReference type="Pfam" id="PF07536">
    <property type="entry name" value="HWE_HK"/>
    <property type="match status" value="1"/>
</dbReference>
<comment type="catalytic activity">
    <reaction evidence="1">
        <text>ATP + protein L-histidine = ADP + protein N-phospho-L-histidine.</text>
        <dbReference type="EC" id="2.7.13.3"/>
    </reaction>
</comment>
<evidence type="ECO:0000313" key="9">
    <source>
        <dbReference type="EMBL" id="SFH42810.1"/>
    </source>
</evidence>
<dbReference type="Proteomes" id="UP000183635">
    <property type="component" value="Unassembled WGS sequence"/>
</dbReference>
<keyword evidence="6 9" id="KW-0418">Kinase</keyword>
<evidence type="ECO:0000256" key="5">
    <source>
        <dbReference type="ARBA" id="ARBA00022741"/>
    </source>
</evidence>
<feature type="domain" description="Signal transduction histidine kinase HWE region" evidence="8">
    <location>
        <begin position="166"/>
        <end position="246"/>
    </location>
</feature>
<protein>
    <recommendedName>
        <fullName evidence="2">histidine kinase</fullName>
        <ecNumber evidence="2">2.7.13.3</ecNumber>
    </recommendedName>
</protein>
<dbReference type="EMBL" id="FOPU01000011">
    <property type="protein sequence ID" value="SFH42810.1"/>
    <property type="molecule type" value="Genomic_DNA"/>
</dbReference>
<dbReference type="InterPro" id="IPR011102">
    <property type="entry name" value="Sig_transdc_His_kinase_HWE"/>
</dbReference>
<dbReference type="PANTHER" id="PTHR41523:SF7">
    <property type="entry name" value="HISTIDINE KINASE"/>
    <property type="match status" value="1"/>
</dbReference>
<dbReference type="GO" id="GO:0004673">
    <property type="term" value="F:protein histidine kinase activity"/>
    <property type="evidence" value="ECO:0007669"/>
    <property type="project" value="UniProtKB-EC"/>
</dbReference>
<name>A0A1I2ZYQ8_9RHOB</name>
<dbReference type="InterPro" id="IPR035965">
    <property type="entry name" value="PAS-like_dom_sf"/>
</dbReference>
<dbReference type="GO" id="GO:0005524">
    <property type="term" value="F:ATP binding"/>
    <property type="evidence" value="ECO:0007669"/>
    <property type="project" value="UniProtKB-KW"/>
</dbReference>
<dbReference type="SMART" id="SM00911">
    <property type="entry name" value="HWE_HK"/>
    <property type="match status" value="1"/>
</dbReference>
<dbReference type="STRING" id="34004.SAMN04488021_11171"/>
<evidence type="ECO:0000256" key="6">
    <source>
        <dbReference type="ARBA" id="ARBA00022777"/>
    </source>
</evidence>
<dbReference type="RefSeq" id="WP_074967207.1">
    <property type="nucleotide sequence ID" value="NZ_CBCRYP010000022.1"/>
</dbReference>
<evidence type="ECO:0000256" key="1">
    <source>
        <dbReference type="ARBA" id="ARBA00000085"/>
    </source>
</evidence>
<dbReference type="InterPro" id="IPR036890">
    <property type="entry name" value="HATPase_C_sf"/>
</dbReference>
<organism evidence="9 10">
    <name type="scientific">Paracoccus aminovorans</name>
    <dbReference type="NCBI Taxonomy" id="34004"/>
    <lineage>
        <taxon>Bacteria</taxon>
        <taxon>Pseudomonadati</taxon>
        <taxon>Pseudomonadota</taxon>
        <taxon>Alphaproteobacteria</taxon>
        <taxon>Rhodobacterales</taxon>
        <taxon>Paracoccaceae</taxon>
        <taxon>Paracoccus</taxon>
    </lineage>
</organism>
<dbReference type="Gene3D" id="3.30.450.20">
    <property type="entry name" value="PAS domain"/>
    <property type="match status" value="1"/>
</dbReference>
<evidence type="ECO:0000256" key="2">
    <source>
        <dbReference type="ARBA" id="ARBA00012438"/>
    </source>
</evidence>
<dbReference type="Pfam" id="PF08448">
    <property type="entry name" value="PAS_4"/>
    <property type="match status" value="1"/>
</dbReference>
<keyword evidence="7" id="KW-0067">ATP-binding</keyword>
<dbReference type="AlphaFoldDB" id="A0A1I2ZYQ8"/>
<keyword evidence="5" id="KW-0547">Nucleotide-binding</keyword>
<evidence type="ECO:0000313" key="10">
    <source>
        <dbReference type="Proteomes" id="UP000183635"/>
    </source>
</evidence>
<accession>A0A1I2ZYQ8</accession>
<dbReference type="PANTHER" id="PTHR41523">
    <property type="entry name" value="TWO-COMPONENT SYSTEM SENSOR PROTEIN"/>
    <property type="match status" value="1"/>
</dbReference>
<dbReference type="OrthoDB" id="9816309at2"/>
<gene>
    <name evidence="9" type="ORF">SAMN04488021_11171</name>
</gene>
<sequence length="361" mass="38895">MGSVHFLDGGGEMAEAIRAHDWSSSEIGPPENWPSALKIALGMALNSKFPKSIVWGPGLVTFYNDAFRPILGDKGDVLGRSWADIWSDVWPQIGPIAERAYAGEATFIEDFPLVLDRYGYPEPCHFTFCYSPIRDESGVVRGMIDTVIETTGKVEMGRQLRLVNGELGHRIKNTLTVVSAIVNQTLQSHEGDEAGDILRQRIGSLAQAQSLLTDSGVLDAEIGRVVQQALLPFRTGQGRFHIEGPPIRVSAKQALTLALAINELATNALKYGALSVPGGVVDINWTGGKPGSEDPFRLIWTESGGPPPQPVDGKGFGSLIIEDVLAQDFMGESDMLHDPAGLRCELRSRMVHLGAGEGEGG</sequence>
<keyword evidence="3" id="KW-0597">Phosphoprotein</keyword>
<dbReference type="InterPro" id="IPR013656">
    <property type="entry name" value="PAS_4"/>
</dbReference>
<dbReference type="EC" id="2.7.13.3" evidence="2"/>
<evidence type="ECO:0000259" key="8">
    <source>
        <dbReference type="SMART" id="SM00911"/>
    </source>
</evidence>
<evidence type="ECO:0000256" key="7">
    <source>
        <dbReference type="ARBA" id="ARBA00022840"/>
    </source>
</evidence>
<keyword evidence="4" id="KW-0808">Transferase</keyword>
<proteinExistence type="predicted"/>